<gene>
    <name evidence="2" type="ORF">WIS52_29870</name>
</gene>
<dbReference type="PANTHER" id="PTHR34846:SF10">
    <property type="entry name" value="CYTOPLASMIC PROTEIN"/>
    <property type="match status" value="1"/>
</dbReference>
<dbReference type="EMBL" id="JBEDNQ010000016">
    <property type="protein sequence ID" value="MEQ3554693.1"/>
    <property type="molecule type" value="Genomic_DNA"/>
</dbReference>
<evidence type="ECO:0000313" key="2">
    <source>
        <dbReference type="EMBL" id="MEQ3554693.1"/>
    </source>
</evidence>
<sequence>MPRIPAVPDSDAGPFGRLAYRLARRWFGEVPEPMAVGRHHRRLFWADAVAELAWQAAATGLPANVRELAVYRTATVVGCSWCVDFGAMLQRLSGLDVDRLAEMDAVATSPRFTGAERLAIAYADAMTAQPMTVTDDQVAELEREFGRAGLVELTRMIAVENMRARANHALGITDQGFAASCAVPPRGSAQRSLDGSSTP</sequence>
<keyword evidence="3" id="KW-1185">Reference proteome</keyword>
<feature type="domain" description="Carboxymuconolactone decarboxylase-like" evidence="1">
    <location>
        <begin position="46"/>
        <end position="124"/>
    </location>
</feature>
<name>A0ABV1KJQ9_9PSEU</name>
<dbReference type="Proteomes" id="UP001494902">
    <property type="component" value="Unassembled WGS sequence"/>
</dbReference>
<reference evidence="2 3" key="1">
    <citation type="submission" date="2024-03" db="EMBL/GenBank/DDBJ databases">
        <title>Draft genome sequence of Pseudonocardia nematodicida JCM 31783.</title>
        <authorList>
            <person name="Butdee W."/>
            <person name="Duangmal K."/>
        </authorList>
    </citation>
    <scope>NUCLEOTIDE SEQUENCE [LARGE SCALE GENOMIC DNA]</scope>
    <source>
        <strain evidence="2 3">JCM 31783</strain>
    </source>
</reference>
<protein>
    <submittedName>
        <fullName evidence="2">Carboxymuconolactone decarboxylase family protein</fullName>
    </submittedName>
</protein>
<dbReference type="Pfam" id="PF02627">
    <property type="entry name" value="CMD"/>
    <property type="match status" value="1"/>
</dbReference>
<accession>A0ABV1KJQ9</accession>
<dbReference type="InterPro" id="IPR029032">
    <property type="entry name" value="AhpD-like"/>
</dbReference>
<dbReference type="InterPro" id="IPR003779">
    <property type="entry name" value="CMD-like"/>
</dbReference>
<comment type="caution">
    <text evidence="2">The sequence shown here is derived from an EMBL/GenBank/DDBJ whole genome shotgun (WGS) entry which is preliminary data.</text>
</comment>
<dbReference type="SUPFAM" id="SSF69118">
    <property type="entry name" value="AhpD-like"/>
    <property type="match status" value="1"/>
</dbReference>
<evidence type="ECO:0000313" key="3">
    <source>
        <dbReference type="Proteomes" id="UP001494902"/>
    </source>
</evidence>
<dbReference type="PANTHER" id="PTHR34846">
    <property type="entry name" value="4-CARBOXYMUCONOLACTONE DECARBOXYLASE FAMILY PROTEIN (AFU_ORTHOLOGUE AFUA_6G11590)"/>
    <property type="match status" value="1"/>
</dbReference>
<dbReference type="Gene3D" id="1.20.1290.10">
    <property type="entry name" value="AhpD-like"/>
    <property type="match status" value="1"/>
</dbReference>
<proteinExistence type="predicted"/>
<dbReference type="RefSeq" id="WP_349301763.1">
    <property type="nucleotide sequence ID" value="NZ_JBEDNQ010000016.1"/>
</dbReference>
<organism evidence="2 3">
    <name type="scientific">Pseudonocardia nematodicida</name>
    <dbReference type="NCBI Taxonomy" id="1206997"/>
    <lineage>
        <taxon>Bacteria</taxon>
        <taxon>Bacillati</taxon>
        <taxon>Actinomycetota</taxon>
        <taxon>Actinomycetes</taxon>
        <taxon>Pseudonocardiales</taxon>
        <taxon>Pseudonocardiaceae</taxon>
        <taxon>Pseudonocardia</taxon>
    </lineage>
</organism>
<evidence type="ECO:0000259" key="1">
    <source>
        <dbReference type="Pfam" id="PF02627"/>
    </source>
</evidence>